<dbReference type="SUPFAM" id="SSF55785">
    <property type="entry name" value="PYP-like sensor domain (PAS domain)"/>
    <property type="match status" value="4"/>
</dbReference>
<evidence type="ECO:0000256" key="8">
    <source>
        <dbReference type="ARBA" id="ARBA00022692"/>
    </source>
</evidence>
<evidence type="ECO:0000313" key="17">
    <source>
        <dbReference type="EMBL" id="TLD41123.1"/>
    </source>
</evidence>
<dbReference type="GO" id="GO:0004673">
    <property type="term" value="F:protein histidine kinase activity"/>
    <property type="evidence" value="ECO:0007669"/>
    <property type="project" value="UniProtKB-EC"/>
</dbReference>
<dbReference type="Gene3D" id="2.10.70.100">
    <property type="match status" value="1"/>
</dbReference>
<evidence type="ECO:0000256" key="3">
    <source>
        <dbReference type="ARBA" id="ARBA00012438"/>
    </source>
</evidence>
<dbReference type="Pfam" id="PF08447">
    <property type="entry name" value="PAS_3"/>
    <property type="match status" value="1"/>
</dbReference>
<keyword evidence="8 14" id="KW-0812">Transmembrane</keyword>
<dbReference type="CDD" id="cd00130">
    <property type="entry name" value="PAS"/>
    <property type="match status" value="1"/>
</dbReference>
<sequence length="515" mass="58926">MRNEELQNVQQEILESQSKYIELYDSAPVGYLTFNKAGIVVEANLTAANLLSVEKHHLANKPFIFFVEADFQSLFHHHLHKVFVNDMRQTCELKLIRENGASFYASVESIAIQGCNKNVQCRSIISDITGRKQMEKLQESSRILEALMEYIPEGIAIADASNATIRMVSNHGVRLIGRPQKIIDDVSLENHGEEWGIQRSDGIAIASSDELPLTRATQKGEVVLNEEWILCKPGREKITILCNAGPIRDRNGNIIYGVITWRDITEFKMAMDSSREKEASLVNAQRIACFGNWEWDLVKNKISWSEGLYRIFGLSPQSFDSTYEAFLERVHSDDREFVKESVHKALYEKAPYNIDYRIVLPDGSIRTIHAQGEVVRDHTGRLILMNGTVYDITERKQMEEALRKSEARLANAQRIAHIGNWEWDIIKNNVHWSDENYRIFNLPSLPPSLPPSPMKLFWSVFILMIENLLKNLSMRPSMKGSLMILTIVSFYQMALSVLSTRKVKLFSMVLVSLFK</sequence>
<keyword evidence="5" id="KW-0997">Cell inner membrane</keyword>
<dbReference type="NCBIfam" id="TIGR00229">
    <property type="entry name" value="sensory_box"/>
    <property type="match status" value="2"/>
</dbReference>
<feature type="domain" description="PAS" evidence="15">
    <location>
        <begin position="304"/>
        <end position="349"/>
    </location>
</feature>
<organism evidence="17 18">
    <name type="scientific">Candidatus Jettenia ecosi</name>
    <dbReference type="NCBI Taxonomy" id="2494326"/>
    <lineage>
        <taxon>Bacteria</taxon>
        <taxon>Pseudomonadati</taxon>
        <taxon>Planctomycetota</taxon>
        <taxon>Candidatus Brocadiia</taxon>
        <taxon>Candidatus Brocadiales</taxon>
        <taxon>Candidatus Brocadiaceae</taxon>
        <taxon>Candidatus Jettenia</taxon>
    </lineage>
</organism>
<protein>
    <recommendedName>
        <fullName evidence="3">histidine kinase</fullName>
        <ecNumber evidence="3">2.7.13.3</ecNumber>
    </recommendedName>
</protein>
<dbReference type="PROSITE" id="PS50113">
    <property type="entry name" value="PAC"/>
    <property type="match status" value="2"/>
</dbReference>
<evidence type="ECO:0000256" key="9">
    <source>
        <dbReference type="ARBA" id="ARBA00022737"/>
    </source>
</evidence>
<evidence type="ECO:0000256" key="12">
    <source>
        <dbReference type="ARBA" id="ARBA00022989"/>
    </source>
</evidence>
<evidence type="ECO:0000256" key="7">
    <source>
        <dbReference type="ARBA" id="ARBA00022679"/>
    </source>
</evidence>
<dbReference type="InterPro" id="IPR000700">
    <property type="entry name" value="PAS-assoc_C"/>
</dbReference>
<feature type="domain" description="PAC" evidence="16">
    <location>
        <begin position="352"/>
        <end position="404"/>
    </location>
</feature>
<dbReference type="InterPro" id="IPR052162">
    <property type="entry name" value="Sensor_kinase/Photoreceptor"/>
</dbReference>
<dbReference type="Proteomes" id="UP000319783">
    <property type="component" value="Unassembled WGS sequence"/>
</dbReference>
<reference evidence="17 18" key="1">
    <citation type="submission" date="2019-04" db="EMBL/GenBank/DDBJ databases">
        <title>Genome of a novel bacterium Candidatus Jettenia ecosi reconstructed from metagenome of an anammox bioreactor.</title>
        <authorList>
            <person name="Mardanov A.V."/>
            <person name="Beletsky A.V."/>
            <person name="Ravin N.V."/>
            <person name="Botchkova E.A."/>
            <person name="Litti Y.V."/>
            <person name="Nozhevnikova A.N."/>
        </authorList>
    </citation>
    <scope>NUCLEOTIDE SEQUENCE [LARGE SCALE GENOMIC DNA]</scope>
    <source>
        <strain evidence="17">J2</strain>
    </source>
</reference>
<proteinExistence type="predicted"/>
<dbReference type="Gene3D" id="3.30.450.20">
    <property type="entry name" value="PAS domain"/>
    <property type="match status" value="4"/>
</dbReference>
<evidence type="ECO:0000256" key="14">
    <source>
        <dbReference type="SAM" id="Phobius"/>
    </source>
</evidence>
<evidence type="ECO:0000256" key="13">
    <source>
        <dbReference type="ARBA" id="ARBA00023136"/>
    </source>
</evidence>
<evidence type="ECO:0000256" key="1">
    <source>
        <dbReference type="ARBA" id="ARBA00000085"/>
    </source>
</evidence>
<evidence type="ECO:0000256" key="2">
    <source>
        <dbReference type="ARBA" id="ARBA00004429"/>
    </source>
</evidence>
<evidence type="ECO:0000256" key="11">
    <source>
        <dbReference type="ARBA" id="ARBA00022777"/>
    </source>
</evidence>
<dbReference type="EMBL" id="SULG01000061">
    <property type="protein sequence ID" value="TLD41123.1"/>
    <property type="molecule type" value="Genomic_DNA"/>
</dbReference>
<evidence type="ECO:0000259" key="15">
    <source>
        <dbReference type="PROSITE" id="PS50112"/>
    </source>
</evidence>
<dbReference type="InterPro" id="IPR000014">
    <property type="entry name" value="PAS"/>
</dbReference>
<dbReference type="PANTHER" id="PTHR43304:SF1">
    <property type="entry name" value="PAC DOMAIN-CONTAINING PROTEIN"/>
    <property type="match status" value="1"/>
</dbReference>
<accession>A0A533Q8V8</accession>
<evidence type="ECO:0000256" key="10">
    <source>
        <dbReference type="ARBA" id="ARBA00022741"/>
    </source>
</evidence>
<keyword evidence="6" id="KW-0597">Phosphoprotein</keyword>
<keyword evidence="11" id="KW-0418">Kinase</keyword>
<comment type="subcellular location">
    <subcellularLocation>
        <location evidence="2">Cell inner membrane</location>
        <topology evidence="2">Multi-pass membrane protein</topology>
    </subcellularLocation>
</comment>
<evidence type="ECO:0000313" key="18">
    <source>
        <dbReference type="Proteomes" id="UP000319783"/>
    </source>
</evidence>
<dbReference type="PANTHER" id="PTHR43304">
    <property type="entry name" value="PHYTOCHROME-LIKE PROTEIN CPH1"/>
    <property type="match status" value="1"/>
</dbReference>
<keyword evidence="12 14" id="KW-1133">Transmembrane helix</keyword>
<dbReference type="AlphaFoldDB" id="A0A533Q8V8"/>
<dbReference type="PROSITE" id="PS50112">
    <property type="entry name" value="PAS"/>
    <property type="match status" value="1"/>
</dbReference>
<evidence type="ECO:0000256" key="4">
    <source>
        <dbReference type="ARBA" id="ARBA00022475"/>
    </source>
</evidence>
<feature type="transmembrane region" description="Helical" evidence="14">
    <location>
        <begin position="481"/>
        <end position="499"/>
    </location>
</feature>
<dbReference type="EC" id="2.7.13.3" evidence="3"/>
<dbReference type="InterPro" id="IPR013655">
    <property type="entry name" value="PAS_fold_3"/>
</dbReference>
<dbReference type="SMART" id="SM00086">
    <property type="entry name" value="PAC"/>
    <property type="match status" value="3"/>
</dbReference>
<dbReference type="InterPro" id="IPR001610">
    <property type="entry name" value="PAC"/>
</dbReference>
<dbReference type="FunFam" id="2.10.70.100:FF:000001">
    <property type="entry name" value="Sensory transduction histidine kinase"/>
    <property type="match status" value="1"/>
</dbReference>
<comment type="caution">
    <text evidence="17">The sequence shown here is derived from an EMBL/GenBank/DDBJ whole genome shotgun (WGS) entry which is preliminary data.</text>
</comment>
<keyword evidence="10" id="KW-0547">Nucleotide-binding</keyword>
<feature type="domain" description="PAC" evidence="16">
    <location>
        <begin position="218"/>
        <end position="276"/>
    </location>
</feature>
<dbReference type="SMART" id="SM00091">
    <property type="entry name" value="PAS"/>
    <property type="match status" value="3"/>
</dbReference>
<keyword evidence="4" id="KW-1003">Cell membrane</keyword>
<keyword evidence="13 14" id="KW-0472">Membrane</keyword>
<dbReference type="InterPro" id="IPR035965">
    <property type="entry name" value="PAS-like_dom_sf"/>
</dbReference>
<dbReference type="Pfam" id="PF13426">
    <property type="entry name" value="PAS_9"/>
    <property type="match status" value="2"/>
</dbReference>
<comment type="catalytic activity">
    <reaction evidence="1">
        <text>ATP + protein L-histidine = ADP + protein N-phospho-L-histidine.</text>
        <dbReference type="EC" id="2.7.13.3"/>
    </reaction>
</comment>
<dbReference type="GO" id="GO:0000166">
    <property type="term" value="F:nucleotide binding"/>
    <property type="evidence" value="ECO:0007669"/>
    <property type="project" value="UniProtKB-KW"/>
</dbReference>
<gene>
    <name evidence="17" type="ORF">JETT_2588</name>
</gene>
<dbReference type="GO" id="GO:0005886">
    <property type="term" value="C:plasma membrane"/>
    <property type="evidence" value="ECO:0007669"/>
    <property type="project" value="UniProtKB-SubCell"/>
</dbReference>
<evidence type="ECO:0000256" key="5">
    <source>
        <dbReference type="ARBA" id="ARBA00022519"/>
    </source>
</evidence>
<name>A0A533Q8V8_9BACT</name>
<keyword evidence="9" id="KW-0677">Repeat</keyword>
<evidence type="ECO:0000259" key="16">
    <source>
        <dbReference type="PROSITE" id="PS50113"/>
    </source>
</evidence>
<evidence type="ECO:0000256" key="6">
    <source>
        <dbReference type="ARBA" id="ARBA00022553"/>
    </source>
</evidence>
<dbReference type="Pfam" id="PF13188">
    <property type="entry name" value="PAS_8"/>
    <property type="match status" value="1"/>
</dbReference>
<keyword evidence="7" id="KW-0808">Transferase</keyword>